<evidence type="ECO:0000256" key="1">
    <source>
        <dbReference type="ARBA" id="ARBA00004141"/>
    </source>
</evidence>
<keyword evidence="2 5" id="KW-0812">Transmembrane</keyword>
<evidence type="ECO:0000256" key="4">
    <source>
        <dbReference type="ARBA" id="ARBA00023136"/>
    </source>
</evidence>
<keyword evidence="4 5" id="KW-0472">Membrane</keyword>
<dbReference type="OrthoDB" id="581879at2"/>
<feature type="transmembrane region" description="Helical" evidence="5">
    <location>
        <begin position="239"/>
        <end position="256"/>
    </location>
</feature>
<protein>
    <submittedName>
        <fullName evidence="7">FUSC family protein</fullName>
    </submittedName>
</protein>
<comment type="caution">
    <text evidence="7">The sequence shown here is derived from an EMBL/GenBank/DDBJ whole genome shotgun (WGS) entry which is preliminary data.</text>
</comment>
<feature type="transmembrane region" description="Helical" evidence="5">
    <location>
        <begin position="262"/>
        <end position="280"/>
    </location>
</feature>
<name>A0A432WTR0_9GAMM</name>
<dbReference type="Pfam" id="PF13515">
    <property type="entry name" value="FUSC_2"/>
    <property type="match status" value="1"/>
</dbReference>
<evidence type="ECO:0000256" key="3">
    <source>
        <dbReference type="ARBA" id="ARBA00022989"/>
    </source>
</evidence>
<feature type="transmembrane region" description="Helical" evidence="5">
    <location>
        <begin position="146"/>
        <end position="166"/>
    </location>
</feature>
<evidence type="ECO:0000313" key="7">
    <source>
        <dbReference type="EMBL" id="RUO37153.1"/>
    </source>
</evidence>
<feature type="transmembrane region" description="Helical" evidence="5">
    <location>
        <begin position="96"/>
        <end position="115"/>
    </location>
</feature>
<gene>
    <name evidence="7" type="ORF">CWE15_11360</name>
</gene>
<dbReference type="AlphaFoldDB" id="A0A432WTR0"/>
<evidence type="ECO:0000256" key="5">
    <source>
        <dbReference type="SAM" id="Phobius"/>
    </source>
</evidence>
<dbReference type="RefSeq" id="WP_126758199.1">
    <property type="nucleotide sequence ID" value="NZ_PIPQ01000012.1"/>
</dbReference>
<feature type="transmembrane region" description="Helical" evidence="5">
    <location>
        <begin position="186"/>
        <end position="210"/>
    </location>
</feature>
<reference evidence="7 8" key="1">
    <citation type="journal article" date="2011" name="Front. Microbiol.">
        <title>Genomic signatures of strain selection and enhancement in Bacillus atrophaeus var. globigii, a historical biowarfare simulant.</title>
        <authorList>
            <person name="Gibbons H.S."/>
            <person name="Broomall S.M."/>
            <person name="McNew L.A."/>
            <person name="Daligault H."/>
            <person name="Chapman C."/>
            <person name="Bruce D."/>
            <person name="Karavis M."/>
            <person name="Krepps M."/>
            <person name="McGregor P.A."/>
            <person name="Hong C."/>
            <person name="Park K.H."/>
            <person name="Akmal A."/>
            <person name="Feldman A."/>
            <person name="Lin J.S."/>
            <person name="Chang W.E."/>
            <person name="Higgs B.W."/>
            <person name="Demirev P."/>
            <person name="Lindquist J."/>
            <person name="Liem A."/>
            <person name="Fochler E."/>
            <person name="Read T.D."/>
            <person name="Tapia R."/>
            <person name="Johnson S."/>
            <person name="Bishop-Lilly K.A."/>
            <person name="Detter C."/>
            <person name="Han C."/>
            <person name="Sozhamannan S."/>
            <person name="Rosenzweig C.N."/>
            <person name="Skowronski E.W."/>
        </authorList>
    </citation>
    <scope>NUCLEOTIDE SEQUENCE [LARGE SCALE GENOMIC DNA]</scope>
    <source>
        <strain evidence="7 8">AIT1</strain>
    </source>
</reference>
<feature type="transmembrane region" description="Helical" evidence="5">
    <location>
        <begin position="122"/>
        <end position="140"/>
    </location>
</feature>
<dbReference type="InterPro" id="IPR049453">
    <property type="entry name" value="Memb_transporter_dom"/>
</dbReference>
<feature type="transmembrane region" description="Helical" evidence="5">
    <location>
        <begin position="287"/>
        <end position="306"/>
    </location>
</feature>
<keyword evidence="3 5" id="KW-1133">Transmembrane helix</keyword>
<dbReference type="GO" id="GO:0016020">
    <property type="term" value="C:membrane"/>
    <property type="evidence" value="ECO:0007669"/>
    <property type="project" value="UniProtKB-SubCell"/>
</dbReference>
<accession>A0A432WTR0</accession>
<dbReference type="EMBL" id="PIPQ01000012">
    <property type="protein sequence ID" value="RUO37153.1"/>
    <property type="molecule type" value="Genomic_DNA"/>
</dbReference>
<organism evidence="7 8">
    <name type="scientific">Aliidiomarina taiwanensis</name>
    <dbReference type="NCBI Taxonomy" id="946228"/>
    <lineage>
        <taxon>Bacteria</taxon>
        <taxon>Pseudomonadati</taxon>
        <taxon>Pseudomonadota</taxon>
        <taxon>Gammaproteobacteria</taxon>
        <taxon>Alteromonadales</taxon>
        <taxon>Idiomarinaceae</taxon>
        <taxon>Aliidiomarina</taxon>
    </lineage>
</organism>
<feature type="transmembrane region" description="Helical" evidence="5">
    <location>
        <begin position="312"/>
        <end position="333"/>
    </location>
</feature>
<comment type="subcellular location">
    <subcellularLocation>
        <location evidence="1">Membrane</location>
        <topology evidence="1">Multi-pass membrane protein</topology>
    </subcellularLocation>
</comment>
<feature type="domain" description="Integral membrane bound transporter" evidence="6">
    <location>
        <begin position="204"/>
        <end position="327"/>
    </location>
</feature>
<keyword evidence="8" id="KW-1185">Reference proteome</keyword>
<evidence type="ECO:0000256" key="2">
    <source>
        <dbReference type="ARBA" id="ARBA00022692"/>
    </source>
</evidence>
<evidence type="ECO:0000259" key="6">
    <source>
        <dbReference type="Pfam" id="PF13515"/>
    </source>
</evidence>
<dbReference type="Proteomes" id="UP000286976">
    <property type="component" value="Unassembled WGS sequence"/>
</dbReference>
<evidence type="ECO:0000313" key="8">
    <source>
        <dbReference type="Proteomes" id="UP000286976"/>
    </source>
</evidence>
<feature type="transmembrane region" description="Helical" evidence="5">
    <location>
        <begin position="73"/>
        <end position="90"/>
    </location>
</feature>
<proteinExistence type="predicted"/>
<sequence length="353" mass="38797">MRIALWQHLKPLIALNDHKRPWGGHITVALSVGTPLLVGVWLNHFILGIVVSLGGLSSIYLRQTPLAHRMVTMALVGFGFCVSFTVSSLAGFHPVMMTIAIGLVAFAATFISRYFTMPPPGSFFFIMVACVASAMPYDLAALPQRIGLIFFGCMLASTLVLGYSWVQFMTNSTKGIHPGEPTEPRVVAIFLEAGTIAFFIAASYLLAIGLGFDRPYWAPISCLAVIQGASFRAVWHRNIHRIVGTALGLCLAWLIFSLEPNLWALALLVMSLSFIAEILITRNYGFAVIFVTPLSIIFAEASQAVHDINSVIYLRMVDVILGSMVGYFGGWLLHKKQFYARLEQAILARLKKT</sequence>